<evidence type="ECO:0000256" key="2">
    <source>
        <dbReference type="ARBA" id="ARBA00022964"/>
    </source>
</evidence>
<evidence type="ECO:0000313" key="5">
    <source>
        <dbReference type="EMBL" id="QTD45782.1"/>
    </source>
</evidence>
<evidence type="ECO:0000259" key="4">
    <source>
        <dbReference type="Pfam" id="PF05118"/>
    </source>
</evidence>
<feature type="domain" description="Aspartyl/asparaginy/proline hydroxylase" evidence="4">
    <location>
        <begin position="47"/>
        <end position="202"/>
    </location>
</feature>
<reference evidence="5" key="1">
    <citation type="submission" date="2021-03" db="EMBL/GenBank/DDBJ databases">
        <title>Ottowia sp. 27C isolated from the cloaca of a Giant Asian pond turtle (Heosemys grandis).</title>
        <authorList>
            <person name="Spergser J."/>
            <person name="Busse H.-J."/>
        </authorList>
    </citation>
    <scope>NUCLEOTIDE SEQUENCE</scope>
    <source>
        <strain evidence="5">27C</strain>
    </source>
</reference>
<evidence type="ECO:0000256" key="1">
    <source>
        <dbReference type="ARBA" id="ARBA00007730"/>
    </source>
</evidence>
<keyword evidence="3" id="KW-0560">Oxidoreductase</keyword>
<dbReference type="EMBL" id="CP071796">
    <property type="protein sequence ID" value="QTD45782.1"/>
    <property type="molecule type" value="Genomic_DNA"/>
</dbReference>
<protein>
    <submittedName>
        <fullName evidence="5">Aspartyl/asparaginyl beta-hydroxylase domain-containing protein</fullName>
    </submittedName>
</protein>
<dbReference type="GO" id="GO:0051213">
    <property type="term" value="F:dioxygenase activity"/>
    <property type="evidence" value="ECO:0007669"/>
    <property type="project" value="UniProtKB-KW"/>
</dbReference>
<dbReference type="RefSeq" id="WP_208009530.1">
    <property type="nucleotide sequence ID" value="NZ_CP071796.1"/>
</dbReference>
<gene>
    <name evidence="5" type="ORF">J1M35_02350</name>
</gene>
<comment type="similarity">
    <text evidence="1">Belongs to the aspartyl/asparaginyl beta-hydroxylase family.</text>
</comment>
<evidence type="ECO:0000313" key="6">
    <source>
        <dbReference type="Proteomes" id="UP000663903"/>
    </source>
</evidence>
<accession>A0A975H697</accession>
<keyword evidence="6" id="KW-1185">Reference proteome</keyword>
<dbReference type="Gene3D" id="2.60.120.330">
    <property type="entry name" value="B-lactam Antibiotic, Isopenicillin N Synthase, Chain"/>
    <property type="match status" value="1"/>
</dbReference>
<dbReference type="PANTHER" id="PTHR46332:SF5">
    <property type="entry name" value="ASPARTATE BETA-HYDROXYLASE DOMAIN CONTAINING 2"/>
    <property type="match status" value="1"/>
</dbReference>
<keyword evidence="2" id="KW-0223">Dioxygenase</keyword>
<dbReference type="InterPro" id="IPR007803">
    <property type="entry name" value="Asp/Arg/Pro-Hydrxlase"/>
</dbReference>
<sequence>MTVINARIPLVFRLLHRFEAWLGRHSLCGDAPVLDAAQFGWVPALQAQWQAVAAEYHALLARGEPIPPFQAISPEQRALTTDARWRTFVLYAYGVKAPRNAALCPRTTAAVEAVPGLQTAMFSILEAGKVLPPHRGPYKGLLRVHLALQVPEPAQGCWIEVAGQRLHWREGEVMVFDDTAIHSAANTTRGRRCVLFLDVLRPLPAPADHVNRTLIALVRRSPFGTRAKAVFRRWYAARGIQADV</sequence>
<dbReference type="KEGG" id="otd:J1M35_02350"/>
<dbReference type="AlphaFoldDB" id="A0A975H697"/>
<proteinExistence type="inferred from homology"/>
<organism evidence="5 6">
    <name type="scientific">Ottowia testudinis</name>
    <dbReference type="NCBI Taxonomy" id="2816950"/>
    <lineage>
        <taxon>Bacteria</taxon>
        <taxon>Pseudomonadati</taxon>
        <taxon>Pseudomonadota</taxon>
        <taxon>Betaproteobacteria</taxon>
        <taxon>Burkholderiales</taxon>
        <taxon>Comamonadaceae</taxon>
        <taxon>Ottowia</taxon>
    </lineage>
</organism>
<dbReference type="InterPro" id="IPR027443">
    <property type="entry name" value="IPNS-like_sf"/>
</dbReference>
<dbReference type="Proteomes" id="UP000663903">
    <property type="component" value="Chromosome"/>
</dbReference>
<dbReference type="InterPro" id="IPR051821">
    <property type="entry name" value="Asp/Asn_beta-hydroxylase"/>
</dbReference>
<name>A0A975H697_9BURK</name>
<dbReference type="PANTHER" id="PTHR46332">
    <property type="entry name" value="ASPARTATE BETA-HYDROXYLASE DOMAIN-CONTAINING PROTEIN 2"/>
    <property type="match status" value="1"/>
</dbReference>
<evidence type="ECO:0000256" key="3">
    <source>
        <dbReference type="ARBA" id="ARBA00023002"/>
    </source>
</evidence>
<dbReference type="SUPFAM" id="SSF51197">
    <property type="entry name" value="Clavaminate synthase-like"/>
    <property type="match status" value="1"/>
</dbReference>
<dbReference type="Pfam" id="PF05118">
    <property type="entry name" value="Asp_Arg_Hydrox"/>
    <property type="match status" value="1"/>
</dbReference>